<dbReference type="Gene3D" id="3.20.20.450">
    <property type="entry name" value="EAL domain"/>
    <property type="match status" value="1"/>
</dbReference>
<organism evidence="3 4">
    <name type="scientific">Vibrio plantisponsor</name>
    <dbReference type="NCBI Taxonomy" id="664643"/>
    <lineage>
        <taxon>Bacteria</taxon>
        <taxon>Pseudomonadati</taxon>
        <taxon>Pseudomonadota</taxon>
        <taxon>Gammaproteobacteria</taxon>
        <taxon>Vibrionales</taxon>
        <taxon>Vibrionaceae</taxon>
        <taxon>Vibrio</taxon>
    </lineage>
</organism>
<dbReference type="InterPro" id="IPR014408">
    <property type="entry name" value="dGMP_Pdiesterase_EAL/HD-GYP"/>
</dbReference>
<dbReference type="InterPro" id="IPR035919">
    <property type="entry name" value="EAL_sf"/>
</dbReference>
<protein>
    <submittedName>
        <fullName evidence="3">EAL domain-containing protein</fullName>
    </submittedName>
</protein>
<dbReference type="InterPro" id="IPR013976">
    <property type="entry name" value="HDOD"/>
</dbReference>
<proteinExistence type="predicted"/>
<name>A0ABU4IG23_9VIBR</name>
<dbReference type="Proteomes" id="UP001272325">
    <property type="component" value="Unassembled WGS sequence"/>
</dbReference>
<keyword evidence="4" id="KW-1185">Reference proteome</keyword>
<accession>A0ABU4IG23</accession>
<dbReference type="Pfam" id="PF08668">
    <property type="entry name" value="HDOD"/>
    <property type="match status" value="1"/>
</dbReference>
<dbReference type="SUPFAM" id="SSF109604">
    <property type="entry name" value="HD-domain/PDEase-like"/>
    <property type="match status" value="1"/>
</dbReference>
<reference evidence="3 4" key="1">
    <citation type="submission" date="2023-11" db="EMBL/GenBank/DDBJ databases">
        <title>Plant-associative lifestyle of Vibrio porteresiae and its evolutionary dynamics.</title>
        <authorList>
            <person name="Rameshkumar N."/>
            <person name="Kirti K."/>
        </authorList>
    </citation>
    <scope>NUCLEOTIDE SEQUENCE [LARGE SCALE GENOMIC DNA]</scope>
    <source>
        <strain evidence="3 4">MSSRF60</strain>
    </source>
</reference>
<evidence type="ECO:0000313" key="3">
    <source>
        <dbReference type="EMBL" id="MDW6017512.1"/>
    </source>
</evidence>
<dbReference type="Gene3D" id="1.10.3210.10">
    <property type="entry name" value="Hypothetical protein af1432"/>
    <property type="match status" value="1"/>
</dbReference>
<dbReference type="InterPro" id="IPR052340">
    <property type="entry name" value="RNase_Y/CdgJ"/>
</dbReference>
<dbReference type="SMART" id="SM00052">
    <property type="entry name" value="EAL"/>
    <property type="match status" value="1"/>
</dbReference>
<feature type="domain" description="HDOD" evidence="2">
    <location>
        <begin position="198"/>
        <end position="384"/>
    </location>
</feature>
<dbReference type="SUPFAM" id="SSF141868">
    <property type="entry name" value="EAL domain-like"/>
    <property type="match status" value="1"/>
</dbReference>
<sequence>MFSYVARQPIFDRNLDIYGYELLYRDGPSNAFPNGMTYGITERLFVEQHLTYQGILLDQKLGFVNFDYDDLINELPLEFPNDQYIVEVLETCQPDADLLHALQSLKANDYIVALDDFCFSDKRWSPFIDVADIIKFDIRACPLNQIKHFAIELKQRNKKLLAEKVETYEEYEEAKRLGFDFFQGYFFSKPQLIKHNKLDEVFKANIELLQEISKTEFSVNTIEKIIAKSPSLTIRLFNYVNSQVSIRAEISSINQAVSYLGKERLKRFSSHLILSMCPKNKPNALFLSSLYRAHLLQTLALEFHGGAVAGKAYITGMLSLFDALMDVHMPVILSSLNLDRDITDAILEYKGDLGELLLLVKSLEEGNWSYVDKFQLNHNKISPSMSKRFIDTIAYVNKNMD</sequence>
<dbReference type="Pfam" id="PF00563">
    <property type="entry name" value="EAL"/>
    <property type="match status" value="1"/>
</dbReference>
<dbReference type="PIRSF" id="PIRSF003180">
    <property type="entry name" value="DiGMPpdiest_YuxH"/>
    <property type="match status" value="1"/>
</dbReference>
<dbReference type="PROSITE" id="PS51833">
    <property type="entry name" value="HDOD"/>
    <property type="match status" value="1"/>
</dbReference>
<dbReference type="PANTHER" id="PTHR33525">
    <property type="match status" value="1"/>
</dbReference>
<gene>
    <name evidence="3" type="ORF">SBW85_06925</name>
</gene>
<comment type="caution">
    <text evidence="3">The sequence shown here is derived from an EMBL/GenBank/DDBJ whole genome shotgun (WGS) entry which is preliminary data.</text>
</comment>
<dbReference type="EMBL" id="JAWRCN010000001">
    <property type="protein sequence ID" value="MDW6017512.1"/>
    <property type="molecule type" value="Genomic_DNA"/>
</dbReference>
<dbReference type="PANTHER" id="PTHR33525:SF4">
    <property type="entry name" value="CYCLIC DI-GMP PHOSPHODIESTERASE CDGJ"/>
    <property type="match status" value="1"/>
</dbReference>
<feature type="coiled-coil region" evidence="1">
    <location>
        <begin position="150"/>
        <end position="177"/>
    </location>
</feature>
<evidence type="ECO:0000256" key="1">
    <source>
        <dbReference type="SAM" id="Coils"/>
    </source>
</evidence>
<dbReference type="InterPro" id="IPR001633">
    <property type="entry name" value="EAL_dom"/>
</dbReference>
<evidence type="ECO:0000259" key="2">
    <source>
        <dbReference type="PROSITE" id="PS51833"/>
    </source>
</evidence>
<dbReference type="RefSeq" id="WP_171139013.1">
    <property type="nucleotide sequence ID" value="NZ_AP024893.1"/>
</dbReference>
<evidence type="ECO:0000313" key="4">
    <source>
        <dbReference type="Proteomes" id="UP001272325"/>
    </source>
</evidence>
<keyword evidence="1" id="KW-0175">Coiled coil</keyword>